<organism evidence="1">
    <name type="scientific">marine sediment metagenome</name>
    <dbReference type="NCBI Taxonomy" id="412755"/>
    <lineage>
        <taxon>unclassified sequences</taxon>
        <taxon>metagenomes</taxon>
        <taxon>ecological metagenomes</taxon>
    </lineage>
</organism>
<dbReference type="AlphaFoldDB" id="A0A0F9JZS8"/>
<accession>A0A0F9JZS8</accession>
<protein>
    <recommendedName>
        <fullName evidence="2">DUF4062 domain-containing protein</fullName>
    </recommendedName>
</protein>
<comment type="caution">
    <text evidence="1">The sequence shown here is derived from an EMBL/GenBank/DDBJ whole genome shotgun (WGS) entry which is preliminary data.</text>
</comment>
<sequence>MSYNAVVCNVMIASPADVQQERLLARETLWNWNYLHCEQSQIVLMPIGWDTHSAPAMDDRPQGIINKQVVERSDLLIGIFWTRLGTPSGEADSGTVEEIEKHLAAGKPAMLYFSSAPVRPESVDAEQFAALRKFKDQCKEKGLIATYEDPAQFAAVLQGHLVHTVNDHSYFQDIRSASGSVATQAENPEPSVELDLSKEARDLLLEAAKDPNGTVLKVRTFGGLTVQANKKNMVTAPKDGRCEALWEGAVDELVENDLMADVGYKGEVFRVTRAGYELADSLAQQA</sequence>
<name>A0A0F9JZS8_9ZZZZ</name>
<evidence type="ECO:0008006" key="2">
    <source>
        <dbReference type="Google" id="ProtNLM"/>
    </source>
</evidence>
<dbReference type="EMBL" id="LAZR01014914">
    <property type="protein sequence ID" value="KKM15408.1"/>
    <property type="molecule type" value="Genomic_DNA"/>
</dbReference>
<gene>
    <name evidence="1" type="ORF">LCGC14_1696350</name>
</gene>
<reference evidence="1" key="1">
    <citation type="journal article" date="2015" name="Nature">
        <title>Complex archaea that bridge the gap between prokaryotes and eukaryotes.</title>
        <authorList>
            <person name="Spang A."/>
            <person name="Saw J.H."/>
            <person name="Jorgensen S.L."/>
            <person name="Zaremba-Niedzwiedzka K."/>
            <person name="Martijn J."/>
            <person name="Lind A.E."/>
            <person name="van Eijk R."/>
            <person name="Schleper C."/>
            <person name="Guy L."/>
            <person name="Ettema T.J."/>
        </authorList>
    </citation>
    <scope>NUCLEOTIDE SEQUENCE</scope>
</reference>
<evidence type="ECO:0000313" key="1">
    <source>
        <dbReference type="EMBL" id="KKM15408.1"/>
    </source>
</evidence>
<proteinExistence type="predicted"/>